<dbReference type="SMART" id="SM00369">
    <property type="entry name" value="LRR_TYP"/>
    <property type="match status" value="3"/>
</dbReference>
<feature type="domain" description="PHLPP-like RA" evidence="5">
    <location>
        <begin position="128"/>
        <end position="203"/>
    </location>
</feature>
<dbReference type="Proteomes" id="UP000829720">
    <property type="component" value="Unassembled WGS sequence"/>
</dbReference>
<dbReference type="PANTHER" id="PTHR48051:SF43">
    <property type="entry name" value="PH DOMAIN AND LEUCINE RICH REPEAT PROTEIN PHOSPHATASE 1"/>
    <property type="match status" value="1"/>
</dbReference>
<dbReference type="Pfam" id="PF23010">
    <property type="entry name" value="RA_3"/>
    <property type="match status" value="1"/>
</dbReference>
<reference evidence="7" key="1">
    <citation type="submission" date="2021-01" db="EMBL/GenBank/DDBJ databases">
        <authorList>
            <person name="Zahm M."/>
            <person name="Roques C."/>
            <person name="Cabau C."/>
            <person name="Klopp C."/>
            <person name="Donnadieu C."/>
            <person name="Jouanno E."/>
            <person name="Lampietro C."/>
            <person name="Louis A."/>
            <person name="Herpin A."/>
            <person name="Echchiki A."/>
            <person name="Berthelot C."/>
            <person name="Parey E."/>
            <person name="Roest-Crollius H."/>
            <person name="Braasch I."/>
            <person name="Postlethwait J."/>
            <person name="Bobe J."/>
            <person name="Montfort J."/>
            <person name="Bouchez O."/>
            <person name="Begum T."/>
            <person name="Mejri S."/>
            <person name="Adams A."/>
            <person name="Chen W.-J."/>
            <person name="Guiguen Y."/>
        </authorList>
    </citation>
    <scope>NUCLEOTIDE SEQUENCE</scope>
    <source>
        <tissue evidence="7">Blood</tissue>
    </source>
</reference>
<dbReference type="InterPro" id="IPR055414">
    <property type="entry name" value="LRR_R13L4/SHOC2-like"/>
</dbReference>
<accession>A0A8T3E7M8</accession>
<evidence type="ECO:0000256" key="4">
    <source>
        <dbReference type="SAM" id="MobiDB-lite"/>
    </source>
</evidence>
<keyword evidence="3" id="KW-0677">Repeat</keyword>
<keyword evidence="8" id="KW-1185">Reference proteome</keyword>
<evidence type="ECO:0000256" key="3">
    <source>
        <dbReference type="ARBA" id="ARBA00022737"/>
    </source>
</evidence>
<evidence type="ECO:0000256" key="1">
    <source>
        <dbReference type="ARBA" id="ARBA00022614"/>
    </source>
</evidence>
<dbReference type="OrthoDB" id="1394818at2759"/>
<dbReference type="EMBL" id="JAERUA010000001">
    <property type="protein sequence ID" value="KAI1904176.1"/>
    <property type="molecule type" value="Genomic_DNA"/>
</dbReference>
<evidence type="ECO:0000313" key="7">
    <source>
        <dbReference type="EMBL" id="KAI1904176.1"/>
    </source>
</evidence>
<proteinExistence type="predicted"/>
<name>A0A8T3E7M8_9TELE</name>
<gene>
    <name evidence="7" type="ORF">AGOR_G00002990</name>
</gene>
<dbReference type="Pfam" id="PF23598">
    <property type="entry name" value="LRR_14"/>
    <property type="match status" value="1"/>
</dbReference>
<protein>
    <recommendedName>
        <fullName evidence="9">PH domain leucine-rich repeat-containing protein phosphatase 2</fullName>
    </recommendedName>
</protein>
<sequence>MEEEDNPVRAVPSTSPDRKKGGVEDSGSSTCVLPDTEPCETGSNQVTGLSDHNGPSCRGGTGIRVLKRNMKRNGSRGCVTRKTRFASRERDWLKGDAQRGCVCLYGAADPQPPSSGPQTSSTSQPDLRLVLCSTSTTVEELCSQGDSKGLYLQLHGDLIRRLDPTERPLQIVYDYLTAMGYKDPQRIQWEAANSDLSCMIRFYSEKPLSADQLEHSLTGKMHILPLVGGKVEEVKRRQHCLMFSSAGPQAQTYFVNFDTLADYQRWHRQASKVVSQTVSLVDLSCYSLEGVPEYLFYSQDITHLNLRHNFLRLEGPGGLHNLNRFLQLKSLNLSHNRLGVFPESVCEISSLVELNLTCNGLHTVPGQIGKLQSLQTLSLEGNHLSALPEELGGLSQLSSLGLSFNQFPHIPPVMERLTAIDRLAMAGNKVETLELGFLGRMSHLKIIDLRRIMLRISLDLMELCWITSSDRLINCCVSV</sequence>
<dbReference type="InterPro" id="IPR032675">
    <property type="entry name" value="LRR_dom_sf"/>
</dbReference>
<feature type="region of interest" description="Disordered" evidence="4">
    <location>
        <begin position="1"/>
        <end position="62"/>
    </location>
</feature>
<dbReference type="CDD" id="cd17241">
    <property type="entry name" value="RA_PHLPP2"/>
    <property type="match status" value="1"/>
</dbReference>
<dbReference type="InterPro" id="IPR055071">
    <property type="entry name" value="RA_PHLPP-like"/>
</dbReference>
<feature type="compositionally biased region" description="Polar residues" evidence="4">
    <location>
        <begin position="41"/>
        <end position="50"/>
    </location>
</feature>
<keyword evidence="2" id="KW-0479">Metal-binding</keyword>
<dbReference type="Gene3D" id="3.80.10.10">
    <property type="entry name" value="Ribonuclease Inhibitor"/>
    <property type="match status" value="2"/>
</dbReference>
<dbReference type="AlphaFoldDB" id="A0A8T3E7M8"/>
<evidence type="ECO:0008006" key="9">
    <source>
        <dbReference type="Google" id="ProtNLM"/>
    </source>
</evidence>
<dbReference type="PANTHER" id="PTHR48051">
    <property type="match status" value="1"/>
</dbReference>
<evidence type="ECO:0000313" key="8">
    <source>
        <dbReference type="Proteomes" id="UP000829720"/>
    </source>
</evidence>
<dbReference type="GO" id="GO:0005737">
    <property type="term" value="C:cytoplasm"/>
    <property type="evidence" value="ECO:0007669"/>
    <property type="project" value="TreeGrafter"/>
</dbReference>
<evidence type="ECO:0000259" key="5">
    <source>
        <dbReference type="Pfam" id="PF23010"/>
    </source>
</evidence>
<dbReference type="InterPro" id="IPR050216">
    <property type="entry name" value="LRR_domain-containing"/>
</dbReference>
<evidence type="ECO:0000256" key="2">
    <source>
        <dbReference type="ARBA" id="ARBA00022723"/>
    </source>
</evidence>
<evidence type="ECO:0000259" key="6">
    <source>
        <dbReference type="Pfam" id="PF23598"/>
    </source>
</evidence>
<dbReference type="InterPro" id="IPR003591">
    <property type="entry name" value="Leu-rich_rpt_typical-subtyp"/>
</dbReference>
<dbReference type="GO" id="GO:0046872">
    <property type="term" value="F:metal ion binding"/>
    <property type="evidence" value="ECO:0007669"/>
    <property type="project" value="UniProtKB-KW"/>
</dbReference>
<dbReference type="SUPFAM" id="SSF52058">
    <property type="entry name" value="L domain-like"/>
    <property type="match status" value="1"/>
</dbReference>
<comment type="caution">
    <text evidence="7">The sequence shown here is derived from an EMBL/GenBank/DDBJ whole genome shotgun (WGS) entry which is preliminary data.</text>
</comment>
<organism evidence="7 8">
    <name type="scientific">Albula goreensis</name>
    <dbReference type="NCBI Taxonomy" id="1534307"/>
    <lineage>
        <taxon>Eukaryota</taxon>
        <taxon>Metazoa</taxon>
        <taxon>Chordata</taxon>
        <taxon>Craniata</taxon>
        <taxon>Vertebrata</taxon>
        <taxon>Euteleostomi</taxon>
        <taxon>Actinopterygii</taxon>
        <taxon>Neopterygii</taxon>
        <taxon>Teleostei</taxon>
        <taxon>Albuliformes</taxon>
        <taxon>Albulidae</taxon>
        <taxon>Albula</taxon>
    </lineage>
</organism>
<dbReference type="FunFam" id="3.80.10.10:FF:000027">
    <property type="entry name" value="PH domain and leucine rich repeat protein phosphatase 2"/>
    <property type="match status" value="1"/>
</dbReference>
<keyword evidence="1" id="KW-0433">Leucine-rich repeat</keyword>
<feature type="domain" description="Disease resistance R13L4/SHOC-2-like LRR" evidence="6">
    <location>
        <begin position="321"/>
        <end position="446"/>
    </location>
</feature>